<feature type="domain" description="Enoyl reductase (ER)" evidence="3">
    <location>
        <begin position="10"/>
        <end position="322"/>
    </location>
</feature>
<gene>
    <name evidence="4" type="ORF">ACFQZU_07680</name>
</gene>
<evidence type="ECO:0000313" key="4">
    <source>
        <dbReference type="EMBL" id="MFD0801196.1"/>
    </source>
</evidence>
<dbReference type="InterPro" id="IPR013149">
    <property type="entry name" value="ADH-like_C"/>
</dbReference>
<dbReference type="SMART" id="SM00829">
    <property type="entry name" value="PKS_ER"/>
    <property type="match status" value="1"/>
</dbReference>
<sequence>MRVVQATGFGGPEVLKAADTPDPVAASGEVVVQVSAADVLTIDTALRRGEGREFFAVEPPYVPGTGVAGTVTSVGEGADDAWVGRRVVALTGVTGGYAERAVIAERELVAVPDDLGLDEAAALINDGRTALALMEATGIGPQERVLVLPGGSGLGLVLIQLARAWGARVIAGARGAAKLDLALQSGAEATVDYTDPDRAERLREATGGSGVDVVFDGVGGRIGRAAFEATARGGRFAGYGDSSGALTEYSADEARDRGVHVLGPEPVRIGGTDQAKRLAEQAVNQAAAGRVRPVVGQTFALEQAAEAHTVIENRTAIGKTLLLIS</sequence>
<dbReference type="Proteomes" id="UP001596956">
    <property type="component" value="Unassembled WGS sequence"/>
</dbReference>
<dbReference type="Gene3D" id="3.40.50.720">
    <property type="entry name" value="NAD(P)-binding Rossmann-like Domain"/>
    <property type="match status" value="1"/>
</dbReference>
<comment type="caution">
    <text evidence="4">The sequence shown here is derived from an EMBL/GenBank/DDBJ whole genome shotgun (WGS) entry which is preliminary data.</text>
</comment>
<dbReference type="Gene3D" id="3.90.180.10">
    <property type="entry name" value="Medium-chain alcohol dehydrogenases, catalytic domain"/>
    <property type="match status" value="1"/>
</dbReference>
<dbReference type="EMBL" id="JBHTHR010000167">
    <property type="protein sequence ID" value="MFD0801196.1"/>
    <property type="molecule type" value="Genomic_DNA"/>
</dbReference>
<dbReference type="CDD" id="cd08244">
    <property type="entry name" value="MDR_enoyl_red"/>
    <property type="match status" value="1"/>
</dbReference>
<dbReference type="Pfam" id="PF08240">
    <property type="entry name" value="ADH_N"/>
    <property type="match status" value="1"/>
</dbReference>
<protein>
    <submittedName>
        <fullName evidence="4">Zinc-binding dehydrogenase</fullName>
    </submittedName>
</protein>
<proteinExistence type="predicted"/>
<name>A0ABW3BE42_9ACTN</name>
<keyword evidence="1" id="KW-0521">NADP</keyword>
<dbReference type="InterPro" id="IPR013154">
    <property type="entry name" value="ADH-like_N"/>
</dbReference>
<dbReference type="PANTHER" id="PTHR48106">
    <property type="entry name" value="QUINONE OXIDOREDUCTASE PIG3-RELATED"/>
    <property type="match status" value="1"/>
</dbReference>
<evidence type="ECO:0000259" key="3">
    <source>
        <dbReference type="SMART" id="SM00829"/>
    </source>
</evidence>
<keyword evidence="2" id="KW-0560">Oxidoreductase</keyword>
<evidence type="ECO:0000256" key="2">
    <source>
        <dbReference type="ARBA" id="ARBA00023002"/>
    </source>
</evidence>
<dbReference type="SUPFAM" id="SSF50129">
    <property type="entry name" value="GroES-like"/>
    <property type="match status" value="1"/>
</dbReference>
<dbReference type="InterPro" id="IPR036291">
    <property type="entry name" value="NAD(P)-bd_dom_sf"/>
</dbReference>
<accession>A0ABW3BE42</accession>
<evidence type="ECO:0000256" key="1">
    <source>
        <dbReference type="ARBA" id="ARBA00022857"/>
    </source>
</evidence>
<organism evidence="4 5">
    <name type="scientific">Streptomonospora algeriensis</name>
    <dbReference type="NCBI Taxonomy" id="995084"/>
    <lineage>
        <taxon>Bacteria</taxon>
        <taxon>Bacillati</taxon>
        <taxon>Actinomycetota</taxon>
        <taxon>Actinomycetes</taxon>
        <taxon>Streptosporangiales</taxon>
        <taxon>Nocardiopsidaceae</taxon>
        <taxon>Streptomonospora</taxon>
    </lineage>
</organism>
<dbReference type="InterPro" id="IPR020843">
    <property type="entry name" value="ER"/>
</dbReference>
<dbReference type="InterPro" id="IPR011032">
    <property type="entry name" value="GroES-like_sf"/>
</dbReference>
<dbReference type="SUPFAM" id="SSF51735">
    <property type="entry name" value="NAD(P)-binding Rossmann-fold domains"/>
    <property type="match status" value="1"/>
</dbReference>
<keyword evidence="5" id="KW-1185">Reference proteome</keyword>
<evidence type="ECO:0000313" key="5">
    <source>
        <dbReference type="Proteomes" id="UP001596956"/>
    </source>
</evidence>
<dbReference type="Pfam" id="PF00107">
    <property type="entry name" value="ADH_zinc_N"/>
    <property type="match status" value="1"/>
</dbReference>
<dbReference type="PANTHER" id="PTHR48106:SF13">
    <property type="entry name" value="QUINONE OXIDOREDUCTASE-RELATED"/>
    <property type="match status" value="1"/>
</dbReference>
<reference evidence="5" key="1">
    <citation type="journal article" date="2019" name="Int. J. Syst. Evol. Microbiol.">
        <title>The Global Catalogue of Microorganisms (GCM) 10K type strain sequencing project: providing services to taxonomists for standard genome sequencing and annotation.</title>
        <authorList>
            <consortium name="The Broad Institute Genomics Platform"/>
            <consortium name="The Broad Institute Genome Sequencing Center for Infectious Disease"/>
            <person name="Wu L."/>
            <person name="Ma J."/>
        </authorList>
    </citation>
    <scope>NUCLEOTIDE SEQUENCE [LARGE SCALE GENOMIC DNA]</scope>
    <source>
        <strain evidence="5">CCUG 63369</strain>
    </source>
</reference>